<dbReference type="EMBL" id="CP030032">
    <property type="protein sequence ID" value="AWV90544.1"/>
    <property type="molecule type" value="Genomic_DNA"/>
</dbReference>
<dbReference type="Gene3D" id="1.25.40.10">
    <property type="entry name" value="Tetratricopeptide repeat domain"/>
    <property type="match status" value="1"/>
</dbReference>
<name>A0A2Z4FPH8_9DELT</name>
<sequence length="279" mass="28583">MTTGAAVKKYLLGGLLFSLLLACSAGSAVAQEPASGENAKAYYNKGVEAFFNKNYSLAITYFQRANALDPDPVVLYNISLAQSRLGNAPEALSASLKADAMGGLPDDTSLKNRARIRAYQRVVGAQKIAGAKAKADQALAKSVKAPQAGGAGVPPGSEAGMGALGWAGVGAASVGAAALVGTGVLNFMLSEDLDNYEKARTAGEYERALDLQNTIESRQSLGQIMLYSGAGLVALGGALWAVDYFGSAEVQESADASLKPALSGSVGPDGARVGALWRF</sequence>
<keyword evidence="4" id="KW-1185">Reference proteome</keyword>
<dbReference type="InterPro" id="IPR011990">
    <property type="entry name" value="TPR-like_helical_dom_sf"/>
</dbReference>
<keyword evidence="2" id="KW-0732">Signal</keyword>
<feature type="signal peptide" evidence="2">
    <location>
        <begin position="1"/>
        <end position="30"/>
    </location>
</feature>
<reference evidence="3 4" key="1">
    <citation type="submission" date="2018-06" db="EMBL/GenBank/DDBJ databases">
        <title>Lujinxingia sediminis gen. nov. sp. nov., a new facultative anaerobic member of the class Deltaproteobacteria, and proposal of Lujinxingaceae fam. nov.</title>
        <authorList>
            <person name="Guo L.-Y."/>
            <person name="Li C.-M."/>
            <person name="Wang S."/>
            <person name="Du Z.-J."/>
        </authorList>
    </citation>
    <scope>NUCLEOTIDE SEQUENCE [LARGE SCALE GENOMIC DNA]</scope>
    <source>
        <strain evidence="3 4">FA350</strain>
    </source>
</reference>
<evidence type="ECO:0000313" key="3">
    <source>
        <dbReference type="EMBL" id="AWV90544.1"/>
    </source>
</evidence>
<proteinExistence type="predicted"/>
<feature type="chain" id="PRO_5016462432" evidence="2">
    <location>
        <begin position="31"/>
        <end position="279"/>
    </location>
</feature>
<feature type="repeat" description="TPR" evidence="1">
    <location>
        <begin position="39"/>
        <end position="72"/>
    </location>
</feature>
<dbReference type="InterPro" id="IPR019734">
    <property type="entry name" value="TPR_rpt"/>
</dbReference>
<organism evidence="3 4">
    <name type="scientific">Bradymonas sediminis</name>
    <dbReference type="NCBI Taxonomy" id="1548548"/>
    <lineage>
        <taxon>Bacteria</taxon>
        <taxon>Deltaproteobacteria</taxon>
        <taxon>Bradymonadales</taxon>
        <taxon>Bradymonadaceae</taxon>
        <taxon>Bradymonas</taxon>
    </lineage>
</organism>
<dbReference type="SMART" id="SM00028">
    <property type="entry name" value="TPR"/>
    <property type="match status" value="1"/>
</dbReference>
<keyword evidence="1" id="KW-0802">TPR repeat</keyword>
<dbReference type="AlphaFoldDB" id="A0A2Z4FPH8"/>
<dbReference type="OrthoDB" id="5502064at2"/>
<gene>
    <name evidence="3" type="ORF">DN745_14895</name>
</gene>
<protein>
    <submittedName>
        <fullName evidence="3">Uncharacterized protein</fullName>
    </submittedName>
</protein>
<dbReference type="KEGG" id="bsed:DN745_14895"/>
<evidence type="ECO:0000256" key="1">
    <source>
        <dbReference type="PROSITE-ProRule" id="PRU00339"/>
    </source>
</evidence>
<dbReference type="PROSITE" id="PS50005">
    <property type="entry name" value="TPR"/>
    <property type="match status" value="1"/>
</dbReference>
<evidence type="ECO:0000256" key="2">
    <source>
        <dbReference type="SAM" id="SignalP"/>
    </source>
</evidence>
<accession>A0A2Z4FPH8</accession>
<dbReference type="Proteomes" id="UP000249799">
    <property type="component" value="Chromosome"/>
</dbReference>
<evidence type="ECO:0000313" key="4">
    <source>
        <dbReference type="Proteomes" id="UP000249799"/>
    </source>
</evidence>
<dbReference type="SUPFAM" id="SSF48452">
    <property type="entry name" value="TPR-like"/>
    <property type="match status" value="1"/>
</dbReference>